<keyword evidence="2" id="KW-1185">Reference proteome</keyword>
<proteinExistence type="predicted"/>
<accession>A0A8S9Z8I8</accession>
<evidence type="ECO:0000313" key="2">
    <source>
        <dbReference type="Proteomes" id="UP000822476"/>
    </source>
</evidence>
<sequence>MKRFCCLFGLTESSLNRRLRRLAEEQDDPAATSNIVTDEIPVAVSADCGITVVDAAVVDCESQLTIAAAGNVEGLPTVELQSIVFGSRRINFSLSQVPLNIGRPAN</sequence>
<comment type="caution">
    <text evidence="1">The sequence shown here is derived from an EMBL/GenBank/DDBJ whole genome shotgun (WGS) entry which is preliminary data.</text>
</comment>
<dbReference type="Proteomes" id="UP000822476">
    <property type="component" value="Unassembled WGS sequence"/>
</dbReference>
<evidence type="ECO:0000313" key="1">
    <source>
        <dbReference type="EMBL" id="KAF7259447.1"/>
    </source>
</evidence>
<name>A0A8S9Z8I8_9TREM</name>
<organism evidence="1 2">
    <name type="scientific">Paragonimus skrjabini miyazakii</name>
    <dbReference type="NCBI Taxonomy" id="59628"/>
    <lineage>
        <taxon>Eukaryota</taxon>
        <taxon>Metazoa</taxon>
        <taxon>Spiralia</taxon>
        <taxon>Lophotrochozoa</taxon>
        <taxon>Platyhelminthes</taxon>
        <taxon>Trematoda</taxon>
        <taxon>Digenea</taxon>
        <taxon>Plagiorchiida</taxon>
        <taxon>Troglotremata</taxon>
        <taxon>Troglotrematidae</taxon>
        <taxon>Paragonimus</taxon>
    </lineage>
</organism>
<protein>
    <submittedName>
        <fullName evidence="1">Uncharacterized protein</fullName>
    </submittedName>
</protein>
<reference evidence="1" key="1">
    <citation type="submission" date="2019-07" db="EMBL/GenBank/DDBJ databases">
        <title>Annotation for the trematode Paragonimus miyazaki's.</title>
        <authorList>
            <person name="Choi Y.-J."/>
        </authorList>
    </citation>
    <scope>NUCLEOTIDE SEQUENCE</scope>
    <source>
        <strain evidence="1">Japan</strain>
    </source>
</reference>
<dbReference type="AlphaFoldDB" id="A0A8S9Z8I8"/>
<dbReference type="EMBL" id="JTDE01001196">
    <property type="protein sequence ID" value="KAF7259447.1"/>
    <property type="molecule type" value="Genomic_DNA"/>
</dbReference>
<gene>
    <name evidence="1" type="ORF">EG68_03183</name>
</gene>